<dbReference type="AlphaFoldDB" id="A0A1A7R4U1"/>
<dbReference type="EMBL" id="QLLQ01000002">
    <property type="protein sequence ID" value="RAJ26689.1"/>
    <property type="molecule type" value="Genomic_DNA"/>
</dbReference>
<evidence type="ECO:0008006" key="4">
    <source>
        <dbReference type="Google" id="ProtNLM"/>
    </source>
</evidence>
<evidence type="ECO:0000313" key="2">
    <source>
        <dbReference type="EMBL" id="RAJ26689.1"/>
    </source>
</evidence>
<reference evidence="2 3" key="1">
    <citation type="submission" date="2018-06" db="EMBL/GenBank/DDBJ databases">
        <title>Genomic Encyclopedia of Archaeal and Bacterial Type Strains, Phase II (KMG-II): from individual species to whole genera.</title>
        <authorList>
            <person name="Goeker M."/>
        </authorList>
    </citation>
    <scope>NUCLEOTIDE SEQUENCE [LARGE SCALE GENOMIC DNA]</scope>
    <source>
        <strain evidence="2 3">DSM 12408</strain>
    </source>
</reference>
<evidence type="ECO:0000313" key="3">
    <source>
        <dbReference type="Proteomes" id="UP000248987"/>
    </source>
</evidence>
<gene>
    <name evidence="2" type="ORF">LX77_00944</name>
</gene>
<dbReference type="Proteomes" id="UP000248987">
    <property type="component" value="Unassembled WGS sequence"/>
</dbReference>
<keyword evidence="1" id="KW-0732">Signal</keyword>
<comment type="caution">
    <text evidence="2">The sequence shown here is derived from an EMBL/GenBank/DDBJ whole genome shotgun (WGS) entry which is preliminary data.</text>
</comment>
<feature type="signal peptide" evidence="1">
    <location>
        <begin position="1"/>
        <end position="20"/>
    </location>
</feature>
<dbReference type="SUPFAM" id="SSF55144">
    <property type="entry name" value="LigT-like"/>
    <property type="match status" value="1"/>
</dbReference>
<dbReference type="RefSeq" id="WP_066431229.1">
    <property type="nucleotide sequence ID" value="NZ_LZRN01000006.1"/>
</dbReference>
<protein>
    <recommendedName>
        <fullName evidence="4">2'-5' RNA ligase superfamily protein</fullName>
    </recommendedName>
</protein>
<proteinExistence type="predicted"/>
<accession>A0A1A7R4U1</accession>
<dbReference type="Gene3D" id="3.90.1140.10">
    <property type="entry name" value="Cyclic phosphodiesterase"/>
    <property type="match status" value="1"/>
</dbReference>
<name>A0A1A7R4U1_9FLAO</name>
<evidence type="ECO:0000256" key="1">
    <source>
        <dbReference type="SAM" id="SignalP"/>
    </source>
</evidence>
<dbReference type="OrthoDB" id="268668at2"/>
<organism evidence="2 3">
    <name type="scientific">Gelidibacter algens</name>
    <dbReference type="NCBI Taxonomy" id="49280"/>
    <lineage>
        <taxon>Bacteria</taxon>
        <taxon>Pseudomonadati</taxon>
        <taxon>Bacteroidota</taxon>
        <taxon>Flavobacteriia</taxon>
        <taxon>Flavobacteriales</taxon>
        <taxon>Flavobacteriaceae</taxon>
        <taxon>Gelidibacter</taxon>
    </lineage>
</organism>
<dbReference type="InterPro" id="IPR009097">
    <property type="entry name" value="Cyclic_Pdiesterase"/>
</dbReference>
<feature type="chain" id="PRO_5030025601" description="2'-5' RNA ligase superfamily protein" evidence="1">
    <location>
        <begin position="21"/>
        <end position="229"/>
    </location>
</feature>
<keyword evidence="3" id="KW-1185">Reference proteome</keyword>
<sequence>MKNNYLLITLILFALTNSCAQNQQKVIAINVLLTLPEDVAREAIQLNGAILKNHPKNITLNDNQIPHITLLQCYVQETNLPKIEKLLLGLYKTIKNDTLLVDELQYKKDKTESFASMGIEKSKSLMALHKKTISLLEPYILDNGSQESYVQNADGTPIDEFTITYVPKFVSAHSFENYNPHISLGVAKTSLLDSLAEHNFRTMKFQAASISVYQLGAFGTAQKLLWESE</sequence>